<evidence type="ECO:0000256" key="2">
    <source>
        <dbReference type="ARBA" id="ARBA00023043"/>
    </source>
</evidence>
<dbReference type="InterPro" id="IPR002110">
    <property type="entry name" value="Ankyrin_rpt"/>
</dbReference>
<sequence length="866" mass="95555">LQELGKIIPKVVSSLGIQTLSRQSASPRHLTPTFHRSAMDSKPNLDAMMMPDIKSDAETRDEAAYQTDASTADESDSESLLSRGSQVADDDSSESEESDDGACSDGQSRLHEACKKGDINALKSLLANDSNIQVTDNKDRSPLYLASRYGHEEIVRCLLVENSSNIDDVEETVGWTSLHAAIYYGHAAVVSVLLDKGAAVGKTGKDGWTPLMTATIQQHSEILKTLLDRKYDDIQLETPDEKFGRTPLLWASIHGFLDGVNLLIAAGANVNATSRRSGSTPLMAASTWRYGQIVQALIVAEAKVDALSLDHSTALHSASKENNVKIVQLILQESVLSVNEVDEDGQTPLHFASKQGNEQVVRLLLNKGSHVDEADNDGKTALHLACGAGEDDRSQQDPDDVGPDDLTPKERDNPQFQSGRHLAVIKLLLEKDANPRTRTKKGETVPHLAAAPGDPERLQVLLERMKSEDLLAQDTAGETALCTAFKGKMRKRAMGCLLKSDKLKSADFGQNSVDLMPHVLKWAARNSNTHDIVRLLFQKRPKVFEAAPPDGSGKWSAIKWAAYEQLPRLLSLLVSNSPDKKDIDETLESALRSTLELKLKTPPTEGVLSKQLLQVLLLLLTATDRTPQTESAVTSALESVKEFIKNLKYSSISAGQKVQGISKPDTSTTSRQAKNKSEEKDRDRNKTSHEEQRTEAKKKAPSSPQLIYLETIRDILEDPPFAQIHKDRKGYKRPRPKEGLEDVLQTFGATIVRFYKGMDESGTVRRSRPVQEVIYDPGPKKIMEMAVDDLERIIGTDSELPGYTVNLKAEPRFTWVHLPSTNMDWMNVSTLLLTFGAAKWSKGMRRDESCWSNGEEEGPSRVKYVT</sequence>
<feature type="region of interest" description="Disordered" evidence="4">
    <location>
        <begin position="20"/>
        <end position="107"/>
    </location>
</feature>
<feature type="compositionally biased region" description="Basic and acidic residues" evidence="4">
    <location>
        <begin position="53"/>
        <end position="63"/>
    </location>
</feature>
<dbReference type="Gene3D" id="1.25.40.20">
    <property type="entry name" value="Ankyrin repeat-containing domain"/>
    <property type="match status" value="3"/>
</dbReference>
<name>A0A166SZM0_9PEZI</name>
<evidence type="ECO:0000256" key="3">
    <source>
        <dbReference type="PROSITE-ProRule" id="PRU00023"/>
    </source>
</evidence>
<evidence type="ECO:0000256" key="4">
    <source>
        <dbReference type="SAM" id="MobiDB-lite"/>
    </source>
</evidence>
<dbReference type="PRINTS" id="PR01415">
    <property type="entry name" value="ANKYRIN"/>
</dbReference>
<organism evidence="5 6">
    <name type="scientific">Colletotrichum tofieldiae</name>
    <dbReference type="NCBI Taxonomy" id="708197"/>
    <lineage>
        <taxon>Eukaryota</taxon>
        <taxon>Fungi</taxon>
        <taxon>Dikarya</taxon>
        <taxon>Ascomycota</taxon>
        <taxon>Pezizomycotina</taxon>
        <taxon>Sordariomycetes</taxon>
        <taxon>Hypocreomycetidae</taxon>
        <taxon>Glomerellales</taxon>
        <taxon>Glomerellaceae</taxon>
        <taxon>Colletotrichum</taxon>
        <taxon>Colletotrichum spaethianum species complex</taxon>
    </lineage>
</organism>
<feature type="repeat" description="ANK" evidence="3">
    <location>
        <begin position="173"/>
        <end position="205"/>
    </location>
</feature>
<dbReference type="AlphaFoldDB" id="A0A166SZM0"/>
<keyword evidence="2 3" id="KW-0040">ANK repeat</keyword>
<feature type="compositionally biased region" description="Acidic residues" evidence="4">
    <location>
        <begin position="88"/>
        <end position="102"/>
    </location>
</feature>
<feature type="repeat" description="ANK" evidence="3">
    <location>
        <begin position="105"/>
        <end position="137"/>
    </location>
</feature>
<feature type="repeat" description="ANK" evidence="3">
    <location>
        <begin position="243"/>
        <end position="275"/>
    </location>
</feature>
<keyword evidence="6" id="KW-1185">Reference proteome</keyword>
<protein>
    <submittedName>
        <fullName evidence="5">Ankyrin unc44</fullName>
    </submittedName>
</protein>
<feature type="repeat" description="ANK" evidence="3">
    <location>
        <begin position="344"/>
        <end position="376"/>
    </location>
</feature>
<dbReference type="EMBL" id="LFIV01000073">
    <property type="protein sequence ID" value="KZL71379.1"/>
    <property type="molecule type" value="Genomic_DNA"/>
</dbReference>
<feature type="non-terminal residue" evidence="5">
    <location>
        <position position="1"/>
    </location>
</feature>
<dbReference type="PROSITE" id="PS50297">
    <property type="entry name" value="ANK_REP_REGION"/>
    <property type="match status" value="4"/>
</dbReference>
<evidence type="ECO:0000256" key="1">
    <source>
        <dbReference type="ARBA" id="ARBA00022737"/>
    </source>
</evidence>
<dbReference type="Proteomes" id="UP000076552">
    <property type="component" value="Unassembled WGS sequence"/>
</dbReference>
<comment type="caution">
    <text evidence="5">The sequence shown here is derived from an EMBL/GenBank/DDBJ whole genome shotgun (WGS) entry which is preliminary data.</text>
</comment>
<reference evidence="5 6" key="1">
    <citation type="submission" date="2015-06" db="EMBL/GenBank/DDBJ databases">
        <title>Survival trade-offs in plant roots during colonization by closely related pathogenic and mutualistic fungi.</title>
        <authorList>
            <person name="Hacquard S."/>
            <person name="Kracher B."/>
            <person name="Hiruma K."/>
            <person name="Weinman A."/>
            <person name="Muench P."/>
            <person name="Garrido Oter R."/>
            <person name="Ver Loren van Themaat E."/>
            <person name="Dallerey J.-F."/>
            <person name="Damm U."/>
            <person name="Henrissat B."/>
            <person name="Lespinet O."/>
            <person name="Thon M."/>
            <person name="Kemen E."/>
            <person name="McHardy A.C."/>
            <person name="Schulze-Lefert P."/>
            <person name="O'Connell R.J."/>
        </authorList>
    </citation>
    <scope>NUCLEOTIDE SEQUENCE [LARGE SCALE GENOMIC DNA]</scope>
    <source>
        <strain evidence="5 6">0861</strain>
    </source>
</reference>
<feature type="compositionally biased region" description="Basic and acidic residues" evidence="4">
    <location>
        <begin position="675"/>
        <end position="698"/>
    </location>
</feature>
<dbReference type="PANTHER" id="PTHR24198">
    <property type="entry name" value="ANKYRIN REPEAT AND PROTEIN KINASE DOMAIN-CONTAINING PROTEIN"/>
    <property type="match status" value="1"/>
</dbReference>
<feature type="region of interest" description="Disordered" evidence="4">
    <location>
        <begin position="655"/>
        <end position="703"/>
    </location>
</feature>
<dbReference type="SUPFAM" id="SSF48403">
    <property type="entry name" value="Ankyrin repeat"/>
    <property type="match status" value="2"/>
</dbReference>
<dbReference type="SMART" id="SM00248">
    <property type="entry name" value="ANK"/>
    <property type="match status" value="12"/>
</dbReference>
<dbReference type="InterPro" id="IPR036770">
    <property type="entry name" value="Ankyrin_rpt-contain_sf"/>
</dbReference>
<dbReference type="STRING" id="708197.A0A166SZM0"/>
<dbReference type="PANTHER" id="PTHR24198:SF165">
    <property type="entry name" value="ANKYRIN REPEAT-CONTAINING PROTEIN-RELATED"/>
    <property type="match status" value="1"/>
</dbReference>
<dbReference type="Pfam" id="PF12796">
    <property type="entry name" value="Ank_2"/>
    <property type="match status" value="4"/>
</dbReference>
<evidence type="ECO:0000313" key="6">
    <source>
        <dbReference type="Proteomes" id="UP000076552"/>
    </source>
</evidence>
<feature type="region of interest" description="Disordered" evidence="4">
    <location>
        <begin position="389"/>
        <end position="417"/>
    </location>
</feature>
<keyword evidence="1" id="KW-0677">Repeat</keyword>
<evidence type="ECO:0000313" key="5">
    <source>
        <dbReference type="EMBL" id="KZL71379.1"/>
    </source>
</evidence>
<accession>A0A166SZM0</accession>
<proteinExistence type="predicted"/>
<feature type="repeat" description="ANK" evidence="3">
    <location>
        <begin position="138"/>
        <end position="171"/>
    </location>
</feature>
<dbReference type="PROSITE" id="PS50088">
    <property type="entry name" value="ANK_REPEAT"/>
    <property type="match status" value="5"/>
</dbReference>
<gene>
    <name evidence="5" type="ORF">CT0861_10503</name>
</gene>